<dbReference type="AlphaFoldDB" id="A0A2M8KSG7"/>
<sequence length="149" mass="15960">MDAILIERTWLMILGIVLIFLELLMGAASGFDVALVGFSLVVGGVVHFYSGTWEYGVVSAIVIIVLYFVLLRSSIRKKLLITTQKIGIDSLIGKTAIATSSISAKKAGNVVVDGELWRALSSHSIAENTVVEVVSIEGVSLTVVPLEQK</sequence>
<feature type="transmembrane region" description="Helical" evidence="5">
    <location>
        <begin position="53"/>
        <end position="71"/>
    </location>
</feature>
<dbReference type="SUPFAM" id="SSF141322">
    <property type="entry name" value="NfeD domain-like"/>
    <property type="match status" value="1"/>
</dbReference>
<organism evidence="7 8">
    <name type="scientific">Candidatus Roizmanbacteria bacterium CG10_big_fil_rev_8_21_14_0_10_39_6</name>
    <dbReference type="NCBI Taxonomy" id="1974853"/>
    <lineage>
        <taxon>Bacteria</taxon>
        <taxon>Candidatus Roizmaniibacteriota</taxon>
    </lineage>
</organism>
<dbReference type="Pfam" id="PF01957">
    <property type="entry name" value="NfeD"/>
    <property type="match status" value="1"/>
</dbReference>
<evidence type="ECO:0000313" key="7">
    <source>
        <dbReference type="EMBL" id="PJE62856.1"/>
    </source>
</evidence>
<evidence type="ECO:0000256" key="1">
    <source>
        <dbReference type="ARBA" id="ARBA00004141"/>
    </source>
</evidence>
<dbReference type="InterPro" id="IPR002810">
    <property type="entry name" value="NfeD-like_C"/>
</dbReference>
<comment type="caution">
    <text evidence="7">The sequence shown here is derived from an EMBL/GenBank/DDBJ whole genome shotgun (WGS) entry which is preliminary data.</text>
</comment>
<evidence type="ECO:0000256" key="4">
    <source>
        <dbReference type="ARBA" id="ARBA00023136"/>
    </source>
</evidence>
<dbReference type="InterPro" id="IPR012340">
    <property type="entry name" value="NA-bd_OB-fold"/>
</dbReference>
<evidence type="ECO:0000256" key="5">
    <source>
        <dbReference type="SAM" id="Phobius"/>
    </source>
</evidence>
<proteinExistence type="predicted"/>
<keyword evidence="2 5" id="KW-0812">Transmembrane</keyword>
<dbReference type="Proteomes" id="UP000229554">
    <property type="component" value="Unassembled WGS sequence"/>
</dbReference>
<dbReference type="GO" id="GO:0016020">
    <property type="term" value="C:membrane"/>
    <property type="evidence" value="ECO:0007669"/>
    <property type="project" value="UniProtKB-SubCell"/>
</dbReference>
<feature type="domain" description="NfeD-like C-terminal" evidence="6">
    <location>
        <begin position="89"/>
        <end position="145"/>
    </location>
</feature>
<evidence type="ECO:0000313" key="8">
    <source>
        <dbReference type="Proteomes" id="UP000229554"/>
    </source>
</evidence>
<dbReference type="EMBL" id="PFED01000114">
    <property type="protein sequence ID" value="PJE62856.1"/>
    <property type="molecule type" value="Genomic_DNA"/>
</dbReference>
<dbReference type="InterPro" id="IPR052165">
    <property type="entry name" value="Membrane_assoc_protease"/>
</dbReference>
<accession>A0A2M8KSG7</accession>
<comment type="subcellular location">
    <subcellularLocation>
        <location evidence="1">Membrane</location>
        <topology evidence="1">Multi-pass membrane protein</topology>
    </subcellularLocation>
</comment>
<keyword evidence="3 5" id="KW-1133">Transmembrane helix</keyword>
<name>A0A2M8KSG7_9BACT</name>
<dbReference type="PANTHER" id="PTHR33507:SF4">
    <property type="entry name" value="NODULATION COMPETITIVENESS PROTEIN NFED"/>
    <property type="match status" value="1"/>
</dbReference>
<evidence type="ECO:0000256" key="2">
    <source>
        <dbReference type="ARBA" id="ARBA00022692"/>
    </source>
</evidence>
<dbReference type="Gene3D" id="2.40.50.140">
    <property type="entry name" value="Nucleic acid-binding proteins"/>
    <property type="match status" value="1"/>
</dbReference>
<evidence type="ECO:0000259" key="6">
    <source>
        <dbReference type="Pfam" id="PF01957"/>
    </source>
</evidence>
<dbReference type="PANTHER" id="PTHR33507">
    <property type="entry name" value="INNER MEMBRANE PROTEIN YBBJ"/>
    <property type="match status" value="1"/>
</dbReference>
<gene>
    <name evidence="7" type="ORF">COU88_02715</name>
</gene>
<reference evidence="8" key="1">
    <citation type="submission" date="2017-09" db="EMBL/GenBank/DDBJ databases">
        <title>Depth-based differentiation of microbial function through sediment-hosted aquifers and enrichment of novel symbionts in the deep terrestrial subsurface.</title>
        <authorList>
            <person name="Probst A.J."/>
            <person name="Ladd B."/>
            <person name="Jarett J.K."/>
            <person name="Geller-Mcgrath D.E."/>
            <person name="Sieber C.M.K."/>
            <person name="Emerson J.B."/>
            <person name="Anantharaman K."/>
            <person name="Thomas B.C."/>
            <person name="Malmstrom R."/>
            <person name="Stieglmeier M."/>
            <person name="Klingl A."/>
            <person name="Woyke T."/>
            <person name="Ryan C.M."/>
            <person name="Banfield J.F."/>
        </authorList>
    </citation>
    <scope>NUCLEOTIDE SEQUENCE [LARGE SCALE GENOMIC DNA]</scope>
</reference>
<evidence type="ECO:0000256" key="3">
    <source>
        <dbReference type="ARBA" id="ARBA00022989"/>
    </source>
</evidence>
<protein>
    <recommendedName>
        <fullName evidence="6">NfeD-like C-terminal domain-containing protein</fullName>
    </recommendedName>
</protein>
<keyword evidence="4 5" id="KW-0472">Membrane</keyword>
<feature type="transmembrane region" description="Helical" evidence="5">
    <location>
        <begin position="12"/>
        <end position="41"/>
    </location>
</feature>